<dbReference type="GO" id="GO:0046167">
    <property type="term" value="P:glycerol-3-phosphate biosynthetic process"/>
    <property type="evidence" value="ECO:0007669"/>
    <property type="project" value="TreeGrafter"/>
</dbReference>
<dbReference type="AlphaFoldDB" id="A0A9W7GZ80"/>
<dbReference type="Proteomes" id="UP001165190">
    <property type="component" value="Unassembled WGS sequence"/>
</dbReference>
<proteinExistence type="inferred from homology"/>
<dbReference type="InterPro" id="IPR018484">
    <property type="entry name" value="FGGY_N"/>
</dbReference>
<protein>
    <submittedName>
        <fullName evidence="5">Nonhost resistance to P. s. phaseolicola 1</fullName>
    </submittedName>
</protein>
<name>A0A9W7GZ80_HIBTR</name>
<dbReference type="GO" id="GO:0006071">
    <property type="term" value="P:glycerol metabolic process"/>
    <property type="evidence" value="ECO:0007669"/>
    <property type="project" value="TreeGrafter"/>
</dbReference>
<evidence type="ECO:0000256" key="3">
    <source>
        <dbReference type="ARBA" id="ARBA00022777"/>
    </source>
</evidence>
<gene>
    <name evidence="5" type="ORF">HRI_000327300</name>
</gene>
<dbReference type="EMBL" id="BSYR01000004">
    <property type="protein sequence ID" value="GMI66580.1"/>
    <property type="molecule type" value="Genomic_DNA"/>
</dbReference>
<keyword evidence="3" id="KW-0418">Kinase</keyword>
<dbReference type="Gene3D" id="3.30.420.40">
    <property type="match status" value="1"/>
</dbReference>
<keyword evidence="6" id="KW-1185">Reference proteome</keyword>
<feature type="domain" description="Carbohydrate kinase FGGY N-terminal" evidence="4">
    <location>
        <begin position="7"/>
        <end position="118"/>
    </location>
</feature>
<accession>A0A9W7GZ80</accession>
<dbReference type="PANTHER" id="PTHR10196">
    <property type="entry name" value="SUGAR KINASE"/>
    <property type="match status" value="1"/>
</dbReference>
<comment type="similarity">
    <text evidence="1">Belongs to the FGGY kinase family.</text>
</comment>
<dbReference type="InterPro" id="IPR043129">
    <property type="entry name" value="ATPase_NBD"/>
</dbReference>
<dbReference type="SUPFAM" id="SSF53067">
    <property type="entry name" value="Actin-like ATPase domain"/>
    <property type="match status" value="1"/>
</dbReference>
<evidence type="ECO:0000313" key="6">
    <source>
        <dbReference type="Proteomes" id="UP001165190"/>
    </source>
</evidence>
<reference evidence="5" key="1">
    <citation type="submission" date="2023-05" db="EMBL/GenBank/DDBJ databases">
        <title>Genome and transcriptome analyses reveal genes involved in the formation of fine ridges on petal epidermal cells in Hibiscus trionum.</title>
        <authorList>
            <person name="Koshimizu S."/>
            <person name="Masuda S."/>
            <person name="Ishii T."/>
            <person name="Shirasu K."/>
            <person name="Hoshino A."/>
            <person name="Arita M."/>
        </authorList>
    </citation>
    <scope>NUCLEOTIDE SEQUENCE</scope>
    <source>
        <strain evidence="5">Hamamatsu line</strain>
    </source>
</reference>
<evidence type="ECO:0000313" key="5">
    <source>
        <dbReference type="EMBL" id="GMI66580.1"/>
    </source>
</evidence>
<keyword evidence="2" id="KW-0808">Transferase</keyword>
<evidence type="ECO:0000256" key="1">
    <source>
        <dbReference type="ARBA" id="ARBA00009156"/>
    </source>
</evidence>
<dbReference type="Pfam" id="PF00370">
    <property type="entry name" value="FGGY_N"/>
    <property type="match status" value="1"/>
</dbReference>
<dbReference type="PANTHER" id="PTHR10196:SF69">
    <property type="entry name" value="GLYCEROL KINASE"/>
    <property type="match status" value="1"/>
</dbReference>
<comment type="caution">
    <text evidence="5">The sequence shown here is derived from an EMBL/GenBank/DDBJ whole genome shotgun (WGS) entry which is preliminary data.</text>
</comment>
<dbReference type="GO" id="GO:0005739">
    <property type="term" value="C:mitochondrion"/>
    <property type="evidence" value="ECO:0007669"/>
    <property type="project" value="TreeGrafter"/>
</dbReference>
<dbReference type="OrthoDB" id="5422795at2759"/>
<evidence type="ECO:0000256" key="2">
    <source>
        <dbReference type="ARBA" id="ARBA00022679"/>
    </source>
</evidence>
<evidence type="ECO:0000259" key="4">
    <source>
        <dbReference type="Pfam" id="PF00370"/>
    </source>
</evidence>
<dbReference type="GO" id="GO:0004370">
    <property type="term" value="F:glycerol kinase activity"/>
    <property type="evidence" value="ECO:0007669"/>
    <property type="project" value="TreeGrafter"/>
</dbReference>
<organism evidence="5 6">
    <name type="scientific">Hibiscus trionum</name>
    <name type="common">Flower of an hour</name>
    <dbReference type="NCBI Taxonomy" id="183268"/>
    <lineage>
        <taxon>Eukaryota</taxon>
        <taxon>Viridiplantae</taxon>
        <taxon>Streptophyta</taxon>
        <taxon>Embryophyta</taxon>
        <taxon>Tracheophyta</taxon>
        <taxon>Spermatophyta</taxon>
        <taxon>Magnoliopsida</taxon>
        <taxon>eudicotyledons</taxon>
        <taxon>Gunneridae</taxon>
        <taxon>Pentapetalae</taxon>
        <taxon>rosids</taxon>
        <taxon>malvids</taxon>
        <taxon>Malvales</taxon>
        <taxon>Malvaceae</taxon>
        <taxon>Malvoideae</taxon>
        <taxon>Hibiscus</taxon>
    </lineage>
</organism>
<sequence length="118" mass="13253">MSNETFIASIDQGTTSTRFLIYDKFARVIGSHQIEFTQFYPEAGWVEHDPMEILESVKSCMKKALDKANSDGHNVDSGLKAIGLTNQRETTVVWSKSTGCPLYNAIVWMDVRTSSICR</sequence>
<dbReference type="GO" id="GO:0006641">
    <property type="term" value="P:triglyceride metabolic process"/>
    <property type="evidence" value="ECO:0007669"/>
    <property type="project" value="TreeGrafter"/>
</dbReference>